<dbReference type="AlphaFoldDB" id="A0A078AJ00"/>
<reference evidence="3 4" key="1">
    <citation type="submission" date="2014-06" db="EMBL/GenBank/DDBJ databases">
        <authorList>
            <person name="Swart Estienne"/>
        </authorList>
    </citation>
    <scope>NUCLEOTIDE SEQUENCE [LARGE SCALE GENOMIC DNA]</scope>
    <source>
        <strain evidence="3 4">130c</strain>
    </source>
</reference>
<protein>
    <submittedName>
        <fullName evidence="3">Udp-glucose:glycoprotein glucosyltransferase</fullName>
    </submittedName>
</protein>
<accession>A0A078AJ00</accession>
<evidence type="ECO:0000313" key="4">
    <source>
        <dbReference type="Proteomes" id="UP000039865"/>
    </source>
</evidence>
<proteinExistence type="predicted"/>
<dbReference type="GO" id="GO:0003980">
    <property type="term" value="F:UDP-glucose:glycoprotein glucosyltransferase activity"/>
    <property type="evidence" value="ECO:0007669"/>
    <property type="project" value="InterPro"/>
</dbReference>
<dbReference type="PANTHER" id="PTHR11226">
    <property type="entry name" value="UDP-GLUCOSE GLYCOPROTEIN:GLUCOSYLTRANSFERASE"/>
    <property type="match status" value="1"/>
</dbReference>
<dbReference type="GO" id="GO:0005783">
    <property type="term" value="C:endoplasmic reticulum"/>
    <property type="evidence" value="ECO:0007669"/>
    <property type="project" value="TreeGrafter"/>
</dbReference>
<dbReference type="InterPro" id="IPR009448">
    <property type="entry name" value="UDP-g_GGtrans"/>
</dbReference>
<dbReference type="InterPro" id="IPR040497">
    <property type="entry name" value="Glyco_transf_24"/>
</dbReference>
<evidence type="ECO:0000256" key="1">
    <source>
        <dbReference type="ARBA" id="ARBA00001913"/>
    </source>
</evidence>
<organism evidence="3 4">
    <name type="scientific">Stylonychia lemnae</name>
    <name type="common">Ciliate</name>
    <dbReference type="NCBI Taxonomy" id="5949"/>
    <lineage>
        <taxon>Eukaryota</taxon>
        <taxon>Sar</taxon>
        <taxon>Alveolata</taxon>
        <taxon>Ciliophora</taxon>
        <taxon>Intramacronucleata</taxon>
        <taxon>Spirotrichea</taxon>
        <taxon>Stichotrichia</taxon>
        <taxon>Sporadotrichida</taxon>
        <taxon>Oxytrichidae</taxon>
        <taxon>Stylonychinae</taxon>
        <taxon>Stylonychia</taxon>
    </lineage>
</organism>
<dbReference type="Proteomes" id="UP000039865">
    <property type="component" value="Unassembled WGS sequence"/>
</dbReference>
<dbReference type="Gene3D" id="3.90.550.10">
    <property type="entry name" value="Spore Coat Polysaccharide Biosynthesis Protein SpsA, Chain A"/>
    <property type="match status" value="1"/>
</dbReference>
<dbReference type="SUPFAM" id="SSF53448">
    <property type="entry name" value="Nucleotide-diphospho-sugar transferases"/>
    <property type="match status" value="1"/>
</dbReference>
<evidence type="ECO:0000259" key="2">
    <source>
        <dbReference type="Pfam" id="PF18404"/>
    </source>
</evidence>
<feature type="domain" description="Glucosyltransferase 24 catalytic" evidence="2">
    <location>
        <begin position="579"/>
        <end position="846"/>
    </location>
</feature>
<dbReference type="EMBL" id="CCKQ01009937">
    <property type="protein sequence ID" value="CDW81437.1"/>
    <property type="molecule type" value="Genomic_DNA"/>
</dbReference>
<dbReference type="InParanoid" id="A0A078AJ00"/>
<dbReference type="InterPro" id="IPR029044">
    <property type="entry name" value="Nucleotide-diphossugar_trans"/>
</dbReference>
<dbReference type="PANTHER" id="PTHR11226:SF0">
    <property type="entry name" value="UDP-GLUCOSE:GLYCOPROTEIN GLUCOSYLTRANSFERASE"/>
    <property type="match status" value="1"/>
</dbReference>
<dbReference type="OrthoDB" id="27683at2759"/>
<name>A0A078AJ00_STYLE</name>
<dbReference type="Pfam" id="PF18404">
    <property type="entry name" value="Glyco_transf_24"/>
    <property type="match status" value="1"/>
</dbReference>
<keyword evidence="3" id="KW-0808">Transferase</keyword>
<comment type="cofactor">
    <cofactor evidence="1">
        <name>Ca(2+)</name>
        <dbReference type="ChEBI" id="CHEBI:29108"/>
    </cofactor>
</comment>
<sequence>MFPLFGIEFKITNSTRLKIQRFNQQKNQSAKQPMSMLKNDSVDLVNQPADLIFTERKPDLKFIRNYQYNFINFLQTQNHTFPSFVDFLQNHPNFRLNIIQAKPYNSTLLRKITKAQVRDKEFIFINYQYVDLAQCNLYCLANEYMKVEIKTRQLSRAISLDRLQSIFKEKIWFIQQDIFSKALNLRVFEDSEQIPLIQLRQTSKGSVLYILDIGNITECLKVVEQLHKLNQDYSVSIIFTSLKLNQEDRGEIVFSQKFPNRNQSLVYHDVIIQCYKCSKQLLNQLEDPKQYLGLLNGKFDSLMIINGQVYYQLNKYLGNQLALQFLLQEHLEMMDYLLEQGTQNRQVITGQIMKIVYENNMNVKQLPINRSDLEMINKYSDFKFGSKRDQKQQQKYQQQNQIYAKLNILTKTSLDTPRSVIYEPSSIPNYYNPIGEKQVQDTALFGLNGMMLDLDVQRFILQNQNITLKFKMIGQIIEGGLSISAGTNNFLPFEYYQKVFQIDGFSQHEIVKRHSYNFGPYFQIFTKDFQSLNVINAEIIKGTQQLSTYDYYDKLKLVQVQQSKFKQADNQEKSNQDIIRVFFSLSGPIYEHLALLNIISILENTKSLCFFYFIDQVTLSPDFKKQLASLQQTLNFGYEFIYYQWPQALYKDFQSKRQIYGSMILFLDLIFTDPGIERIIYMDADQIVKTDLKILWETDLDQKPYALVPHCNAEKSFEKSPFWFETLSKNDKDYYFSGVFVANLTNFRVNGYGNILRKNYQYLEFELQMADNLQLLDQDLINYSQFIVPIKSLGQEWLWCEAWCNKDQQDEALIVDLCGDPFKYIGENKIDKFKRLQPLEFDKYSKILNQSQ</sequence>
<dbReference type="GO" id="GO:0018279">
    <property type="term" value="P:protein N-linked glycosylation via asparagine"/>
    <property type="evidence" value="ECO:0007669"/>
    <property type="project" value="TreeGrafter"/>
</dbReference>
<keyword evidence="4" id="KW-1185">Reference proteome</keyword>
<dbReference type="GO" id="GO:0051082">
    <property type="term" value="F:unfolded protein binding"/>
    <property type="evidence" value="ECO:0007669"/>
    <property type="project" value="TreeGrafter"/>
</dbReference>
<evidence type="ECO:0000313" key="3">
    <source>
        <dbReference type="EMBL" id="CDW81437.1"/>
    </source>
</evidence>
<gene>
    <name evidence="3" type="primary">Contig15618.g16643</name>
    <name evidence="3" type="ORF">STYLEM_10453</name>
</gene>
<dbReference type="GO" id="GO:0036503">
    <property type="term" value="P:ERAD pathway"/>
    <property type="evidence" value="ECO:0007669"/>
    <property type="project" value="TreeGrafter"/>
</dbReference>